<keyword evidence="8" id="KW-0902">Two-component regulatory system</keyword>
<proteinExistence type="predicted"/>
<dbReference type="Pfam" id="PF02518">
    <property type="entry name" value="HATPase_c"/>
    <property type="match status" value="1"/>
</dbReference>
<dbReference type="InterPro" id="IPR004358">
    <property type="entry name" value="Sig_transdc_His_kin-like_C"/>
</dbReference>
<keyword evidence="4" id="KW-0808">Transferase</keyword>
<feature type="transmembrane region" description="Helical" evidence="10">
    <location>
        <begin position="61"/>
        <end position="82"/>
    </location>
</feature>
<evidence type="ECO:0000256" key="1">
    <source>
        <dbReference type="ARBA" id="ARBA00000085"/>
    </source>
</evidence>
<evidence type="ECO:0000313" key="13">
    <source>
        <dbReference type="Proteomes" id="UP000236151"/>
    </source>
</evidence>
<dbReference type="PANTHER" id="PTHR43711:SF26">
    <property type="entry name" value="SENSOR HISTIDINE KINASE RCSC"/>
    <property type="match status" value="1"/>
</dbReference>
<sequence length="387" mass="43504">MHFKNATAKIVTIIIVVLLALTVIIFVSFMSAFNDVINSLSAAESVVLIGIKTIFLRNLVIGQFLFISIAAIIILIGIRLELAKLESEMKKQKNLIETQKNEIAHLQELKDNLAGLYNNAVEYDKMKTDFFSNIIHDLKTPLSVIIGAIQLINKKHSDHSDDKSSLERNLKIINQNVYMLLKLLNNILEITRISSGYVKTNMNNCNIVYIVEEITQSISPYSESKGLNLVFDTDVEEVITAIDIDKMEKVMLNLLSNAIKFTPPGGDVTVYVKEENNKVYISVKDTGPGIPKEKQDIIFERYKHVDSNLTRENEGSGIGLSIAKSYVELHCGKLTVKSEENKGSEFIVELPIRTINGKAQDDYKEINPQDKIIEAINIEFSDIYHIA</sequence>
<evidence type="ECO:0000259" key="11">
    <source>
        <dbReference type="PROSITE" id="PS50109"/>
    </source>
</evidence>
<evidence type="ECO:0000256" key="3">
    <source>
        <dbReference type="ARBA" id="ARBA00022553"/>
    </source>
</evidence>
<keyword evidence="5" id="KW-0547">Nucleotide-binding</keyword>
<evidence type="ECO:0000313" key="12">
    <source>
        <dbReference type="EMBL" id="PNT98613.1"/>
    </source>
</evidence>
<evidence type="ECO:0000256" key="4">
    <source>
        <dbReference type="ARBA" id="ARBA00022679"/>
    </source>
</evidence>
<dbReference type="InterPro" id="IPR036890">
    <property type="entry name" value="HATPase_C_sf"/>
</dbReference>
<dbReference type="Gene3D" id="1.10.287.130">
    <property type="match status" value="1"/>
</dbReference>
<dbReference type="CDD" id="cd00082">
    <property type="entry name" value="HisKA"/>
    <property type="match status" value="1"/>
</dbReference>
<keyword evidence="13" id="KW-1185">Reference proteome</keyword>
<organism evidence="12 13">
    <name type="scientific">Clostridium thermosuccinogenes</name>
    <dbReference type="NCBI Taxonomy" id="84032"/>
    <lineage>
        <taxon>Bacteria</taxon>
        <taxon>Bacillati</taxon>
        <taxon>Bacillota</taxon>
        <taxon>Clostridia</taxon>
        <taxon>Eubacteriales</taxon>
        <taxon>Clostridiaceae</taxon>
        <taxon>Clostridium</taxon>
    </lineage>
</organism>
<protein>
    <recommendedName>
        <fullName evidence="2">histidine kinase</fullName>
        <ecNumber evidence="2">2.7.13.3</ecNumber>
    </recommendedName>
</protein>
<keyword evidence="9" id="KW-0175">Coiled coil</keyword>
<dbReference type="SUPFAM" id="SSF47384">
    <property type="entry name" value="Homodimeric domain of signal transducing histidine kinase"/>
    <property type="match status" value="1"/>
</dbReference>
<dbReference type="InterPro" id="IPR003594">
    <property type="entry name" value="HATPase_dom"/>
</dbReference>
<dbReference type="Proteomes" id="UP000236151">
    <property type="component" value="Unassembled WGS sequence"/>
</dbReference>
<keyword evidence="10" id="KW-0812">Transmembrane</keyword>
<dbReference type="SMART" id="SM00388">
    <property type="entry name" value="HisKA"/>
    <property type="match status" value="1"/>
</dbReference>
<evidence type="ECO:0000256" key="7">
    <source>
        <dbReference type="ARBA" id="ARBA00022840"/>
    </source>
</evidence>
<dbReference type="InterPro" id="IPR036097">
    <property type="entry name" value="HisK_dim/P_sf"/>
</dbReference>
<dbReference type="EC" id="2.7.13.3" evidence="2"/>
<evidence type="ECO:0000256" key="8">
    <source>
        <dbReference type="ARBA" id="ARBA00023012"/>
    </source>
</evidence>
<dbReference type="InterPro" id="IPR050736">
    <property type="entry name" value="Sensor_HK_Regulatory"/>
</dbReference>
<dbReference type="PROSITE" id="PS50109">
    <property type="entry name" value="HIS_KIN"/>
    <property type="match status" value="1"/>
</dbReference>
<dbReference type="Pfam" id="PF00512">
    <property type="entry name" value="HisKA"/>
    <property type="match status" value="1"/>
</dbReference>
<accession>A0A2K2FDD8</accession>
<dbReference type="InterPro" id="IPR003661">
    <property type="entry name" value="HisK_dim/P_dom"/>
</dbReference>
<gene>
    <name evidence="12" type="ORF">CDQ84_10775</name>
</gene>
<dbReference type="GO" id="GO:0000155">
    <property type="term" value="F:phosphorelay sensor kinase activity"/>
    <property type="evidence" value="ECO:0007669"/>
    <property type="project" value="InterPro"/>
</dbReference>
<keyword evidence="7" id="KW-0067">ATP-binding</keyword>
<evidence type="ECO:0000256" key="5">
    <source>
        <dbReference type="ARBA" id="ARBA00022741"/>
    </source>
</evidence>
<reference evidence="13" key="1">
    <citation type="submission" date="2017-06" db="EMBL/GenBank/DDBJ databases">
        <title>Investigating the central metabolism of Clostridium thermosuccinogenes.</title>
        <authorList>
            <person name="Koendjbiharie J.G."/>
            <person name="Van Kranenburg R."/>
            <person name="Vriesendorp B."/>
        </authorList>
    </citation>
    <scope>NUCLEOTIDE SEQUENCE [LARGE SCALE GENOMIC DNA]</scope>
    <source>
        <strain evidence="13">DSM 5806</strain>
    </source>
</reference>
<dbReference type="PANTHER" id="PTHR43711">
    <property type="entry name" value="TWO-COMPONENT HISTIDINE KINASE"/>
    <property type="match status" value="1"/>
</dbReference>
<comment type="catalytic activity">
    <reaction evidence="1">
        <text>ATP + protein L-histidine = ADP + protein N-phospho-L-histidine.</text>
        <dbReference type="EC" id="2.7.13.3"/>
    </reaction>
</comment>
<comment type="caution">
    <text evidence="12">The sequence shown here is derived from an EMBL/GenBank/DDBJ whole genome shotgun (WGS) entry which is preliminary data.</text>
</comment>
<dbReference type="FunFam" id="3.30.565.10:FF:000037">
    <property type="entry name" value="Hybrid sensor histidine kinase/response regulator"/>
    <property type="match status" value="1"/>
</dbReference>
<evidence type="ECO:0000256" key="10">
    <source>
        <dbReference type="SAM" id="Phobius"/>
    </source>
</evidence>
<evidence type="ECO:0000256" key="2">
    <source>
        <dbReference type="ARBA" id="ARBA00012438"/>
    </source>
</evidence>
<dbReference type="GO" id="GO:0005524">
    <property type="term" value="F:ATP binding"/>
    <property type="evidence" value="ECO:0007669"/>
    <property type="project" value="UniProtKB-KW"/>
</dbReference>
<feature type="domain" description="Histidine kinase" evidence="11">
    <location>
        <begin position="133"/>
        <end position="354"/>
    </location>
</feature>
<dbReference type="RefSeq" id="WP_103081751.1">
    <property type="nucleotide sequence ID" value="NZ_CP021850.1"/>
</dbReference>
<dbReference type="EMBL" id="NIOJ01000026">
    <property type="protein sequence ID" value="PNT98613.1"/>
    <property type="molecule type" value="Genomic_DNA"/>
</dbReference>
<dbReference type="Gene3D" id="3.30.565.10">
    <property type="entry name" value="Histidine kinase-like ATPase, C-terminal domain"/>
    <property type="match status" value="1"/>
</dbReference>
<keyword evidence="6" id="KW-0418">Kinase</keyword>
<keyword evidence="3" id="KW-0597">Phosphoprotein</keyword>
<keyword evidence="10" id="KW-0472">Membrane</keyword>
<feature type="transmembrane region" description="Helical" evidence="10">
    <location>
        <begin position="6"/>
        <end position="29"/>
    </location>
</feature>
<dbReference type="PRINTS" id="PR00344">
    <property type="entry name" value="BCTRLSENSOR"/>
</dbReference>
<dbReference type="KEGG" id="cthd:CDO33_01385"/>
<name>A0A2K2FDD8_9CLOT</name>
<dbReference type="SMART" id="SM00387">
    <property type="entry name" value="HATPase_c"/>
    <property type="match status" value="1"/>
</dbReference>
<dbReference type="SUPFAM" id="SSF55874">
    <property type="entry name" value="ATPase domain of HSP90 chaperone/DNA topoisomerase II/histidine kinase"/>
    <property type="match status" value="1"/>
</dbReference>
<evidence type="ECO:0000256" key="6">
    <source>
        <dbReference type="ARBA" id="ARBA00022777"/>
    </source>
</evidence>
<feature type="coiled-coil region" evidence="9">
    <location>
        <begin position="75"/>
        <end position="126"/>
    </location>
</feature>
<keyword evidence="10" id="KW-1133">Transmembrane helix</keyword>
<dbReference type="AlphaFoldDB" id="A0A2K2FDD8"/>
<dbReference type="OrthoDB" id="9813394at2"/>
<evidence type="ECO:0000256" key="9">
    <source>
        <dbReference type="SAM" id="Coils"/>
    </source>
</evidence>
<dbReference type="InterPro" id="IPR005467">
    <property type="entry name" value="His_kinase_dom"/>
</dbReference>